<dbReference type="EMBL" id="CAFBOS010000056">
    <property type="protein sequence ID" value="CAB4992876.1"/>
    <property type="molecule type" value="Genomic_DNA"/>
</dbReference>
<feature type="transmembrane region" description="Helical" evidence="10">
    <location>
        <begin position="103"/>
        <end position="122"/>
    </location>
</feature>
<feature type="compositionally biased region" description="Gly residues" evidence="9">
    <location>
        <begin position="454"/>
        <end position="464"/>
    </location>
</feature>
<evidence type="ECO:0000256" key="4">
    <source>
        <dbReference type="ARBA" id="ARBA00022692"/>
    </source>
</evidence>
<dbReference type="FunFam" id="3.10.580.10:FF:000002">
    <property type="entry name" value="Magnesium/cobalt efflux protein CorC"/>
    <property type="match status" value="1"/>
</dbReference>
<feature type="transmembrane region" description="Helical" evidence="10">
    <location>
        <begin position="24"/>
        <end position="45"/>
    </location>
</feature>
<evidence type="ECO:0000256" key="10">
    <source>
        <dbReference type="SAM" id="Phobius"/>
    </source>
</evidence>
<comment type="subcellular location">
    <subcellularLocation>
        <location evidence="1">Cell membrane</location>
        <topology evidence="1">Multi-pass membrane protein</topology>
    </subcellularLocation>
</comment>
<evidence type="ECO:0000313" key="16">
    <source>
        <dbReference type="EMBL" id="CAB4992876.1"/>
    </source>
</evidence>
<evidence type="ECO:0000256" key="9">
    <source>
        <dbReference type="SAM" id="MobiDB-lite"/>
    </source>
</evidence>
<evidence type="ECO:0000259" key="11">
    <source>
        <dbReference type="PROSITE" id="PS51371"/>
    </source>
</evidence>
<dbReference type="InterPro" id="IPR044751">
    <property type="entry name" value="Ion_transp-like_CBS"/>
</dbReference>
<dbReference type="AlphaFoldDB" id="A0A6J7ISV6"/>
<evidence type="ECO:0000256" key="7">
    <source>
        <dbReference type="ARBA" id="ARBA00023122"/>
    </source>
</evidence>
<sequence>MIAFFAAVLPVTLGASLTTSDVWIIAVIAVLLLLLSFLAMAETALNRISITKAQSLAGEGKRGATVLLELVREPERFLNPVILAVNIAQVVQAVLTGVVANQLFGATGVVIGTILNVGLFFVMTEALPKTWAVLYPERGALLSARPVSWLVRFWPLRILSKMFIGITNWIIPGKGLAQGPFVNEAELLHIVHAAANDEVIEHDERELIESVIEFGDTIVREVMVPRADMVTVDATASVNDALSAVIEEGFSRVPVIGHGIDDIVGLVYLKDLVRAFRRGQTDEAVSRLARRMHFVPETKKVVDMLREMQAGKFHMALAVDEYGGTAGLVTLEDLLEELVGDINDEFDLDDPDVVSLGGGAMRVHGRMSIDELSDVLDTEFPADDWDTVGGLIFNMLGHVPTIGEEADVLGYRFRVDRMQGRRIMRVRIAPAPPEESADDVGSGANVSSVNIGTSGVGSGGERRA</sequence>
<dbReference type="InterPro" id="IPR000644">
    <property type="entry name" value="CBS_dom"/>
</dbReference>
<dbReference type="PANTHER" id="PTHR22777:SF32">
    <property type="entry name" value="UPF0053 INNER MEMBRANE PROTEIN YFJD"/>
    <property type="match status" value="1"/>
</dbReference>
<keyword evidence="5" id="KW-0677">Repeat</keyword>
<dbReference type="PROSITE" id="PS51846">
    <property type="entry name" value="CNNM"/>
    <property type="match status" value="1"/>
</dbReference>
<dbReference type="SMART" id="SM01091">
    <property type="entry name" value="CorC_HlyC"/>
    <property type="match status" value="1"/>
</dbReference>
<dbReference type="Pfam" id="PF00571">
    <property type="entry name" value="CBS"/>
    <property type="match status" value="2"/>
</dbReference>
<keyword evidence="3" id="KW-1003">Cell membrane</keyword>
<evidence type="ECO:0000313" key="13">
    <source>
        <dbReference type="EMBL" id="CAB4737604.1"/>
    </source>
</evidence>
<dbReference type="PANTHER" id="PTHR22777">
    <property type="entry name" value="HEMOLYSIN-RELATED"/>
    <property type="match status" value="1"/>
</dbReference>
<dbReference type="SUPFAM" id="SSF54631">
    <property type="entry name" value="CBS-domain pair"/>
    <property type="match status" value="1"/>
</dbReference>
<proteinExistence type="inferred from homology"/>
<evidence type="ECO:0000256" key="5">
    <source>
        <dbReference type="ARBA" id="ARBA00022737"/>
    </source>
</evidence>
<dbReference type="SMART" id="SM00116">
    <property type="entry name" value="CBS"/>
    <property type="match status" value="2"/>
</dbReference>
<evidence type="ECO:0000256" key="6">
    <source>
        <dbReference type="ARBA" id="ARBA00022989"/>
    </source>
</evidence>
<dbReference type="GO" id="GO:0005886">
    <property type="term" value="C:plasma membrane"/>
    <property type="evidence" value="ECO:0007669"/>
    <property type="project" value="UniProtKB-SubCell"/>
</dbReference>
<dbReference type="CDD" id="cd04590">
    <property type="entry name" value="CBS_pair_CorC_HlyC_assoc"/>
    <property type="match status" value="1"/>
</dbReference>
<organism evidence="15">
    <name type="scientific">freshwater metagenome</name>
    <dbReference type="NCBI Taxonomy" id="449393"/>
    <lineage>
        <taxon>unclassified sequences</taxon>
        <taxon>metagenomes</taxon>
        <taxon>ecological metagenomes</taxon>
    </lineage>
</organism>
<evidence type="ECO:0000259" key="12">
    <source>
        <dbReference type="PROSITE" id="PS51846"/>
    </source>
</evidence>
<keyword evidence="4 10" id="KW-0812">Transmembrane</keyword>
<keyword evidence="7" id="KW-0129">CBS domain</keyword>
<feature type="compositionally biased region" description="Polar residues" evidence="9">
    <location>
        <begin position="444"/>
        <end position="453"/>
    </location>
</feature>
<evidence type="ECO:0000256" key="1">
    <source>
        <dbReference type="ARBA" id="ARBA00004651"/>
    </source>
</evidence>
<dbReference type="Gene3D" id="3.10.580.10">
    <property type="entry name" value="CBS-domain"/>
    <property type="match status" value="1"/>
</dbReference>
<feature type="domain" description="CNNM transmembrane" evidence="12">
    <location>
        <begin position="17"/>
        <end position="204"/>
    </location>
</feature>
<dbReference type="Pfam" id="PF03471">
    <property type="entry name" value="CorC_HlyC"/>
    <property type="match status" value="1"/>
</dbReference>
<dbReference type="InterPro" id="IPR005170">
    <property type="entry name" value="Transptr-assoc_dom"/>
</dbReference>
<name>A0A6J7ISV6_9ZZZZ</name>
<accession>A0A6J7ISV6</accession>
<feature type="domain" description="CBS" evidence="11">
    <location>
        <begin position="223"/>
        <end position="283"/>
    </location>
</feature>
<dbReference type="Gene3D" id="3.30.465.10">
    <property type="match status" value="1"/>
</dbReference>
<reference evidence="15" key="1">
    <citation type="submission" date="2020-05" db="EMBL/GenBank/DDBJ databases">
        <authorList>
            <person name="Chiriac C."/>
            <person name="Salcher M."/>
            <person name="Ghai R."/>
            <person name="Kavagutti S V."/>
        </authorList>
    </citation>
    <scope>NUCLEOTIDE SEQUENCE</scope>
</reference>
<keyword evidence="6 10" id="KW-1133">Transmembrane helix</keyword>
<keyword evidence="8 10" id="KW-0472">Membrane</keyword>
<dbReference type="PROSITE" id="PS51371">
    <property type="entry name" value="CBS"/>
    <property type="match status" value="2"/>
</dbReference>
<evidence type="ECO:0000256" key="3">
    <source>
        <dbReference type="ARBA" id="ARBA00022475"/>
    </source>
</evidence>
<dbReference type="EMBL" id="CAFABA010000014">
    <property type="protein sequence ID" value="CAB4818469.1"/>
    <property type="molecule type" value="Genomic_DNA"/>
</dbReference>
<dbReference type="InterPro" id="IPR036318">
    <property type="entry name" value="FAD-bd_PCMH-like_sf"/>
</dbReference>
<dbReference type="InterPro" id="IPR016169">
    <property type="entry name" value="FAD-bd_PCMH_sub2"/>
</dbReference>
<dbReference type="InterPro" id="IPR002550">
    <property type="entry name" value="CNNM"/>
</dbReference>
<evidence type="ECO:0000313" key="14">
    <source>
        <dbReference type="EMBL" id="CAB4818469.1"/>
    </source>
</evidence>
<dbReference type="InterPro" id="IPR046342">
    <property type="entry name" value="CBS_dom_sf"/>
</dbReference>
<comment type="similarity">
    <text evidence="2">Belongs to the UPF0053 family.</text>
</comment>
<protein>
    <submittedName>
        <fullName evidence="15">Unannotated protein</fullName>
    </submittedName>
</protein>
<dbReference type="SUPFAM" id="SSF56176">
    <property type="entry name" value="FAD-binding/transporter-associated domain-like"/>
    <property type="match status" value="1"/>
</dbReference>
<dbReference type="EMBL" id="CAEZYR010000025">
    <property type="protein sequence ID" value="CAB4737604.1"/>
    <property type="molecule type" value="Genomic_DNA"/>
</dbReference>
<dbReference type="EMBL" id="CAFBMH010000162">
    <property type="protein sequence ID" value="CAB4933900.1"/>
    <property type="molecule type" value="Genomic_DNA"/>
</dbReference>
<dbReference type="GO" id="GO:0050660">
    <property type="term" value="F:flavin adenine dinucleotide binding"/>
    <property type="evidence" value="ECO:0007669"/>
    <property type="project" value="InterPro"/>
</dbReference>
<evidence type="ECO:0000256" key="8">
    <source>
        <dbReference type="ARBA" id="ARBA00023136"/>
    </source>
</evidence>
<feature type="domain" description="CBS" evidence="11">
    <location>
        <begin position="288"/>
        <end position="345"/>
    </location>
</feature>
<evidence type="ECO:0000256" key="2">
    <source>
        <dbReference type="ARBA" id="ARBA00006337"/>
    </source>
</evidence>
<evidence type="ECO:0000313" key="15">
    <source>
        <dbReference type="EMBL" id="CAB4933900.1"/>
    </source>
</evidence>
<gene>
    <name evidence="13" type="ORF">UFOPK2754_00934</name>
    <name evidence="14" type="ORF">UFOPK3139_00546</name>
    <name evidence="15" type="ORF">UFOPK3543_02832</name>
    <name evidence="16" type="ORF">UFOPK3967_01123</name>
</gene>
<feature type="region of interest" description="Disordered" evidence="9">
    <location>
        <begin position="429"/>
        <end position="464"/>
    </location>
</feature>
<dbReference type="Pfam" id="PF01595">
    <property type="entry name" value="CNNM"/>
    <property type="match status" value="1"/>
</dbReference>